<reference evidence="1" key="1">
    <citation type="submission" date="2023-07" db="EMBL/GenBank/DDBJ databases">
        <authorList>
            <consortium name="CYATHOMIX"/>
        </authorList>
    </citation>
    <scope>NUCLEOTIDE SEQUENCE</scope>
    <source>
        <strain evidence="1">N/A</strain>
    </source>
</reference>
<evidence type="ECO:0000313" key="1">
    <source>
        <dbReference type="EMBL" id="CAJ0597964.1"/>
    </source>
</evidence>
<keyword evidence="2" id="KW-1185">Reference proteome</keyword>
<accession>A0AA36M401</accession>
<comment type="caution">
    <text evidence="1">The sequence shown here is derived from an EMBL/GenBank/DDBJ whole genome shotgun (WGS) entry which is preliminary data.</text>
</comment>
<dbReference type="EMBL" id="CATQJL010000223">
    <property type="protein sequence ID" value="CAJ0597964.1"/>
    <property type="molecule type" value="Genomic_DNA"/>
</dbReference>
<evidence type="ECO:0000313" key="2">
    <source>
        <dbReference type="Proteomes" id="UP001176961"/>
    </source>
</evidence>
<gene>
    <name evidence="1" type="ORF">CYNAS_LOCUS9947</name>
</gene>
<organism evidence="1 2">
    <name type="scientific">Cylicocyclus nassatus</name>
    <name type="common">Nematode worm</name>
    <dbReference type="NCBI Taxonomy" id="53992"/>
    <lineage>
        <taxon>Eukaryota</taxon>
        <taxon>Metazoa</taxon>
        <taxon>Ecdysozoa</taxon>
        <taxon>Nematoda</taxon>
        <taxon>Chromadorea</taxon>
        <taxon>Rhabditida</taxon>
        <taxon>Rhabditina</taxon>
        <taxon>Rhabditomorpha</taxon>
        <taxon>Strongyloidea</taxon>
        <taxon>Strongylidae</taxon>
        <taxon>Cylicocyclus</taxon>
    </lineage>
</organism>
<proteinExistence type="predicted"/>
<dbReference type="Proteomes" id="UP001176961">
    <property type="component" value="Unassembled WGS sequence"/>
</dbReference>
<sequence>MAARAIAVQRPTHRYRQAEAVHGLMDGVRKPLPQIPTSTPTAGAHLVVFEAHLLVLKSYSSCSEINTHGQYANVEKCNGMQPTPSPFAGRHNQSSCKVEVHTWAVQE</sequence>
<name>A0AA36M401_CYLNA</name>
<dbReference type="AlphaFoldDB" id="A0AA36M401"/>
<protein>
    <submittedName>
        <fullName evidence="1">Uncharacterized protein</fullName>
    </submittedName>
</protein>